<gene>
    <name evidence="2" type="ORF">STAS_06643</name>
</gene>
<evidence type="ECO:0000256" key="1">
    <source>
        <dbReference type="SAM" id="MobiDB-lite"/>
    </source>
</evidence>
<sequence length="124" mass="13900">MLVAGEHLRPPFELTTRQAMARRLLAGERITNWGGAAGRWSAASGGPPPRIDADENGAARRSYARGIRRDFLSTTYSSITAPPSAFIHRSRHQLSSIRPRQKTFRRRGTRRSSLAAYGRTRLRL</sequence>
<protein>
    <submittedName>
        <fullName evidence="2">V-type ATP synthase beta chain</fullName>
    </submittedName>
</protein>
<evidence type="ECO:0000313" key="2">
    <source>
        <dbReference type="EMBL" id="GER30685.1"/>
    </source>
</evidence>
<organism evidence="2 3">
    <name type="scientific">Striga asiatica</name>
    <name type="common">Asiatic witchweed</name>
    <name type="synonym">Buchnera asiatica</name>
    <dbReference type="NCBI Taxonomy" id="4170"/>
    <lineage>
        <taxon>Eukaryota</taxon>
        <taxon>Viridiplantae</taxon>
        <taxon>Streptophyta</taxon>
        <taxon>Embryophyta</taxon>
        <taxon>Tracheophyta</taxon>
        <taxon>Spermatophyta</taxon>
        <taxon>Magnoliopsida</taxon>
        <taxon>eudicotyledons</taxon>
        <taxon>Gunneridae</taxon>
        <taxon>Pentapetalae</taxon>
        <taxon>asterids</taxon>
        <taxon>lamiids</taxon>
        <taxon>Lamiales</taxon>
        <taxon>Orobanchaceae</taxon>
        <taxon>Buchnereae</taxon>
        <taxon>Striga</taxon>
    </lineage>
</organism>
<keyword evidence="3" id="KW-1185">Reference proteome</keyword>
<dbReference type="Proteomes" id="UP000325081">
    <property type="component" value="Unassembled WGS sequence"/>
</dbReference>
<evidence type="ECO:0000313" key="3">
    <source>
        <dbReference type="Proteomes" id="UP000325081"/>
    </source>
</evidence>
<accession>A0A5A7PCM4</accession>
<feature type="region of interest" description="Disordered" evidence="1">
    <location>
        <begin position="36"/>
        <end position="56"/>
    </location>
</feature>
<proteinExistence type="predicted"/>
<comment type="caution">
    <text evidence="2">The sequence shown here is derived from an EMBL/GenBank/DDBJ whole genome shotgun (WGS) entry which is preliminary data.</text>
</comment>
<dbReference type="EMBL" id="BKCP01004383">
    <property type="protein sequence ID" value="GER30685.1"/>
    <property type="molecule type" value="Genomic_DNA"/>
</dbReference>
<reference evidence="3" key="1">
    <citation type="journal article" date="2019" name="Curr. Biol.">
        <title>Genome Sequence of Striga asiatica Provides Insight into the Evolution of Plant Parasitism.</title>
        <authorList>
            <person name="Yoshida S."/>
            <person name="Kim S."/>
            <person name="Wafula E.K."/>
            <person name="Tanskanen J."/>
            <person name="Kim Y.M."/>
            <person name="Honaas L."/>
            <person name="Yang Z."/>
            <person name="Spallek T."/>
            <person name="Conn C.E."/>
            <person name="Ichihashi Y."/>
            <person name="Cheong K."/>
            <person name="Cui S."/>
            <person name="Der J.P."/>
            <person name="Gundlach H."/>
            <person name="Jiao Y."/>
            <person name="Hori C."/>
            <person name="Ishida J.K."/>
            <person name="Kasahara H."/>
            <person name="Kiba T."/>
            <person name="Kim M.S."/>
            <person name="Koo N."/>
            <person name="Laohavisit A."/>
            <person name="Lee Y.H."/>
            <person name="Lumba S."/>
            <person name="McCourt P."/>
            <person name="Mortimer J.C."/>
            <person name="Mutuku J.M."/>
            <person name="Nomura T."/>
            <person name="Sasaki-Sekimoto Y."/>
            <person name="Seto Y."/>
            <person name="Wang Y."/>
            <person name="Wakatake T."/>
            <person name="Sakakibara H."/>
            <person name="Demura T."/>
            <person name="Yamaguchi S."/>
            <person name="Yoneyama K."/>
            <person name="Manabe R.I."/>
            <person name="Nelson D.C."/>
            <person name="Schulman A.H."/>
            <person name="Timko M.P."/>
            <person name="dePamphilis C.W."/>
            <person name="Choi D."/>
            <person name="Shirasu K."/>
        </authorList>
    </citation>
    <scope>NUCLEOTIDE SEQUENCE [LARGE SCALE GENOMIC DNA]</scope>
    <source>
        <strain evidence="3">cv. UVA1</strain>
    </source>
</reference>
<dbReference type="AlphaFoldDB" id="A0A5A7PCM4"/>
<name>A0A5A7PCM4_STRAF</name>